<gene>
    <name evidence="2" type="ORF">SKP52_02810</name>
</gene>
<proteinExistence type="predicted"/>
<evidence type="ECO:0000256" key="1">
    <source>
        <dbReference type="SAM" id="MobiDB-lite"/>
    </source>
</evidence>
<organism evidence="2 3">
    <name type="scientific">Sphingopyxis fribergensis</name>
    <dbReference type="NCBI Taxonomy" id="1515612"/>
    <lineage>
        <taxon>Bacteria</taxon>
        <taxon>Pseudomonadati</taxon>
        <taxon>Pseudomonadota</taxon>
        <taxon>Alphaproteobacteria</taxon>
        <taxon>Sphingomonadales</taxon>
        <taxon>Sphingomonadaceae</taxon>
        <taxon>Sphingopyxis</taxon>
    </lineage>
</organism>
<name>A0A0A7PHR6_9SPHN</name>
<sequence>MANNTGHAGHLLSTPVIYHGTPLTPRAALNAVLPGRAACVSFYRPDDLEALLAICPQIMFRSRSVQLLDGCDARREGMGRGRPASLVASILRLVGTYPVHTGAMGDHARQPSGAVPAQRWASERLALRGSGSAGLAYGRLDRALGPTVRPILARLPWLDRRPETGAGGMRRLSSQDGRSGSVDGQHLASAAHAAGHAGRSAIPIRVGRQHISSAERSSL</sequence>
<feature type="compositionally biased region" description="Polar residues" evidence="1">
    <location>
        <begin position="210"/>
        <end position="219"/>
    </location>
</feature>
<reference evidence="2 3" key="1">
    <citation type="journal article" date="2015" name="Int. J. Syst. Evol. Microbiol.">
        <title>Description of Sphingopyxis fribergensis sp. nov. - a soil bacterium with the ability to degrade styrene and phenylacetic acid.</title>
        <authorList>
            <person name="Oelschlagel M."/>
            <person name="Ruckert C."/>
            <person name="Kalinowski J."/>
            <person name="Schmidt G."/>
            <person name="Schlomann M."/>
            <person name="Tischler D."/>
        </authorList>
    </citation>
    <scope>NUCLEOTIDE SEQUENCE [LARGE SCALE GENOMIC DNA]</scope>
    <source>
        <strain evidence="2 3">Kp5.2</strain>
    </source>
</reference>
<feature type="compositionally biased region" description="Low complexity" evidence="1">
    <location>
        <begin position="188"/>
        <end position="201"/>
    </location>
</feature>
<accession>A0A0A7PHR6</accession>
<evidence type="ECO:0000313" key="3">
    <source>
        <dbReference type="Proteomes" id="UP000030907"/>
    </source>
</evidence>
<dbReference type="KEGG" id="sphk:SKP52_02810"/>
<dbReference type="HOGENOM" id="CLU_1260779_0_0_5"/>
<keyword evidence="3" id="KW-1185">Reference proteome</keyword>
<dbReference type="EMBL" id="CP009122">
    <property type="protein sequence ID" value="AJA07492.1"/>
    <property type="molecule type" value="Genomic_DNA"/>
</dbReference>
<dbReference type="AlphaFoldDB" id="A0A0A7PHR6"/>
<evidence type="ECO:0000313" key="2">
    <source>
        <dbReference type="EMBL" id="AJA07492.1"/>
    </source>
</evidence>
<protein>
    <submittedName>
        <fullName evidence="2">Uncharacterized protein</fullName>
    </submittedName>
</protein>
<dbReference type="Proteomes" id="UP000030907">
    <property type="component" value="Chromosome"/>
</dbReference>
<feature type="region of interest" description="Disordered" evidence="1">
    <location>
        <begin position="163"/>
        <end position="219"/>
    </location>
</feature>